<evidence type="ECO:0000259" key="1">
    <source>
        <dbReference type="Pfam" id="PF08522"/>
    </source>
</evidence>
<dbReference type="PROSITE" id="PS51257">
    <property type="entry name" value="PROKAR_LIPOPROTEIN"/>
    <property type="match status" value="1"/>
</dbReference>
<keyword evidence="4" id="KW-1185">Reference proteome</keyword>
<comment type="caution">
    <text evidence="3">The sequence shown here is derived from an EMBL/GenBank/DDBJ whole genome shotgun (WGS) entry which is preliminary data.</text>
</comment>
<dbReference type="EMBL" id="JBHMFE010000020">
    <property type="protein sequence ID" value="MFB9109978.1"/>
    <property type="molecule type" value="Genomic_DNA"/>
</dbReference>
<accession>A0ABV5HDT6</accession>
<evidence type="ECO:0000313" key="3">
    <source>
        <dbReference type="EMBL" id="MFB9109978.1"/>
    </source>
</evidence>
<reference evidence="3 4" key="1">
    <citation type="submission" date="2024-09" db="EMBL/GenBank/DDBJ databases">
        <authorList>
            <person name="Sun Q."/>
            <person name="Mori K."/>
        </authorList>
    </citation>
    <scope>NUCLEOTIDE SEQUENCE [LARGE SCALE GENOMIC DNA]</scope>
    <source>
        <strain evidence="3 4">CECT 8365</strain>
    </source>
</reference>
<feature type="domain" description="BT-3987-like N-terminal" evidence="1">
    <location>
        <begin position="30"/>
        <end position="161"/>
    </location>
</feature>
<name>A0ABV5HDT6_9FLAO</name>
<dbReference type="InterPro" id="IPR040580">
    <property type="entry name" value="DUF5627"/>
</dbReference>
<dbReference type="Gene3D" id="2.60.40.1740">
    <property type="entry name" value="hypothetical protein (bacova_03559)"/>
    <property type="match status" value="1"/>
</dbReference>
<dbReference type="Gene3D" id="2.40.128.420">
    <property type="match status" value="1"/>
</dbReference>
<dbReference type="Proteomes" id="UP001589562">
    <property type="component" value="Unassembled WGS sequence"/>
</dbReference>
<sequence length="355" mass="39700">MKKLILALLVLTSILGCENEPITYDDYDFSAVYFPYQYPIRTITLGEDIFDNSLDLQHKCKIMATLSGVYDNKKDVTINFVVADTIPNKFNFVFSPQTNPVRAILPMPRNYYTLASDQIVIKKGDISGGVEVQLTDAFFNDPQSLQANYVIPLLMTTVTNADTILKGKPLIAGTSPRRLRLKQWDIVSKDYILYAVKYINTWHGFYLRRGKDVVTGAVNTTIVRRPKDIQTYDSGIENVSKWLVNLNSTSLKGLKFPVVLKDAANADYTCNLNITFDDNGNCSISSSDPSTFTATGTGKFVKKGEKNSFGNVDRDVLYLDYTINHPGKGITTQTKDTLLMRNRGVVMETFGVVAQ</sequence>
<evidence type="ECO:0000259" key="2">
    <source>
        <dbReference type="Pfam" id="PF18620"/>
    </source>
</evidence>
<feature type="domain" description="DUF5627" evidence="2">
    <location>
        <begin position="201"/>
        <end position="344"/>
    </location>
</feature>
<dbReference type="Pfam" id="PF08522">
    <property type="entry name" value="BT_3987-like_N"/>
    <property type="match status" value="1"/>
</dbReference>
<dbReference type="RefSeq" id="WP_278009790.1">
    <property type="nucleotide sequence ID" value="NZ_CP121112.1"/>
</dbReference>
<evidence type="ECO:0000313" key="4">
    <source>
        <dbReference type="Proteomes" id="UP001589562"/>
    </source>
</evidence>
<dbReference type="Pfam" id="PF18620">
    <property type="entry name" value="DUF5627"/>
    <property type="match status" value="1"/>
</dbReference>
<protein>
    <submittedName>
        <fullName evidence="3">DUF5627 domain-containing protein</fullName>
    </submittedName>
</protein>
<organism evidence="3 4">
    <name type="scientific">Flavobacterium gyeonganense</name>
    <dbReference type="NCBI Taxonomy" id="1310418"/>
    <lineage>
        <taxon>Bacteria</taxon>
        <taxon>Pseudomonadati</taxon>
        <taxon>Bacteroidota</taxon>
        <taxon>Flavobacteriia</taxon>
        <taxon>Flavobacteriales</taxon>
        <taxon>Flavobacteriaceae</taxon>
        <taxon>Flavobacterium</taxon>
    </lineage>
</organism>
<proteinExistence type="predicted"/>
<dbReference type="InterPro" id="IPR013728">
    <property type="entry name" value="BT_3987-like_N"/>
</dbReference>
<gene>
    <name evidence="3" type="ORF">ACFFVK_15420</name>
</gene>